<dbReference type="PROSITE" id="PS51747">
    <property type="entry name" value="CYT_DCMP_DEAMINASES_2"/>
    <property type="match status" value="1"/>
</dbReference>
<comment type="similarity">
    <text evidence="3 15">Belongs to the cytidine and deoxycytidylate deaminase family.</text>
</comment>
<dbReference type="InterPro" id="IPR016193">
    <property type="entry name" value="Cytidine_deaminase-like"/>
</dbReference>
<feature type="binding site" evidence="13">
    <location>
        <begin position="44"/>
        <end position="50"/>
    </location>
    <ligand>
        <name>substrate</name>
    </ligand>
</feature>
<dbReference type="AlphaFoldDB" id="A0A9D1JWW9"/>
<dbReference type="Gene3D" id="3.40.140.10">
    <property type="entry name" value="Cytidine Deaminase, domain 2"/>
    <property type="match status" value="1"/>
</dbReference>
<dbReference type="PANTHER" id="PTHR11644">
    <property type="entry name" value="CYTIDINE DEAMINASE"/>
    <property type="match status" value="1"/>
</dbReference>
<dbReference type="NCBIfam" id="NF004064">
    <property type="entry name" value="PRK05578.1"/>
    <property type="match status" value="1"/>
</dbReference>
<dbReference type="Pfam" id="PF00383">
    <property type="entry name" value="dCMP_cyt_deam_1"/>
    <property type="match status" value="1"/>
</dbReference>
<accession>A0A9D1JWW9</accession>
<evidence type="ECO:0000256" key="12">
    <source>
        <dbReference type="PIRSR" id="PIRSR606262-1"/>
    </source>
</evidence>
<evidence type="ECO:0000256" key="3">
    <source>
        <dbReference type="ARBA" id="ARBA00006576"/>
    </source>
</evidence>
<protein>
    <recommendedName>
        <fullName evidence="5 15">Cytidine deaminase</fullName>
        <ecNumber evidence="4 15">3.5.4.5</ecNumber>
    </recommendedName>
    <alternativeName>
        <fullName evidence="9 15">Cytidine aminohydrolase</fullName>
    </alternativeName>
</protein>
<evidence type="ECO:0000256" key="15">
    <source>
        <dbReference type="RuleBase" id="RU364006"/>
    </source>
</evidence>
<organism evidence="17 18">
    <name type="scientific">Candidatus Galligastranaerophilus intestinavium</name>
    <dbReference type="NCBI Taxonomy" id="2840836"/>
    <lineage>
        <taxon>Bacteria</taxon>
        <taxon>Candidatus Galligastranaerophilus</taxon>
    </lineage>
</organism>
<feature type="domain" description="CMP/dCMP-type deaminase" evidence="16">
    <location>
        <begin position="3"/>
        <end position="134"/>
    </location>
</feature>
<keyword evidence="8 14" id="KW-0862">Zinc</keyword>
<keyword evidence="7 15" id="KW-0378">Hydrolase</keyword>
<evidence type="ECO:0000256" key="2">
    <source>
        <dbReference type="ARBA" id="ARBA00003949"/>
    </source>
</evidence>
<evidence type="ECO:0000313" key="17">
    <source>
        <dbReference type="EMBL" id="HIS73520.1"/>
    </source>
</evidence>
<dbReference type="EMBL" id="DVJQ01000007">
    <property type="protein sequence ID" value="HIS73520.1"/>
    <property type="molecule type" value="Genomic_DNA"/>
</dbReference>
<dbReference type="InterPro" id="IPR050202">
    <property type="entry name" value="Cyt/Deoxycyt_deaminase"/>
</dbReference>
<evidence type="ECO:0000256" key="13">
    <source>
        <dbReference type="PIRSR" id="PIRSR606262-2"/>
    </source>
</evidence>
<reference evidence="17" key="2">
    <citation type="journal article" date="2021" name="PeerJ">
        <title>Extensive microbial diversity within the chicken gut microbiome revealed by metagenomics and culture.</title>
        <authorList>
            <person name="Gilroy R."/>
            <person name="Ravi A."/>
            <person name="Getino M."/>
            <person name="Pursley I."/>
            <person name="Horton D.L."/>
            <person name="Alikhan N.F."/>
            <person name="Baker D."/>
            <person name="Gharbi K."/>
            <person name="Hall N."/>
            <person name="Watson M."/>
            <person name="Adriaenssens E.M."/>
            <person name="Foster-Nyarko E."/>
            <person name="Jarju S."/>
            <person name="Secka A."/>
            <person name="Antonio M."/>
            <person name="Oren A."/>
            <person name="Chaudhuri R.R."/>
            <person name="La Ragione R."/>
            <person name="Hildebrand F."/>
            <person name="Pallen M.J."/>
        </authorList>
    </citation>
    <scope>NUCLEOTIDE SEQUENCE</scope>
    <source>
        <strain evidence="17">CHK152-2871</strain>
    </source>
</reference>
<dbReference type="SUPFAM" id="SSF53927">
    <property type="entry name" value="Cytidine deaminase-like"/>
    <property type="match status" value="1"/>
</dbReference>
<evidence type="ECO:0000256" key="7">
    <source>
        <dbReference type="ARBA" id="ARBA00022801"/>
    </source>
</evidence>
<feature type="active site" description="Proton donor" evidence="12">
    <location>
        <position position="57"/>
    </location>
</feature>
<comment type="function">
    <text evidence="2 15">This enzyme scavenges exogenous and endogenous cytidine and 2'-deoxycytidine for UMP synthesis.</text>
</comment>
<feature type="binding site" evidence="14">
    <location>
        <position position="89"/>
    </location>
    <ligand>
        <name>Zn(2+)</name>
        <dbReference type="ChEBI" id="CHEBI:29105"/>
        <note>catalytic</note>
    </ligand>
</feature>
<evidence type="ECO:0000256" key="8">
    <source>
        <dbReference type="ARBA" id="ARBA00022833"/>
    </source>
</evidence>
<dbReference type="NCBIfam" id="TIGR01354">
    <property type="entry name" value="cyt_deam_tetra"/>
    <property type="match status" value="1"/>
</dbReference>
<evidence type="ECO:0000256" key="9">
    <source>
        <dbReference type="ARBA" id="ARBA00032005"/>
    </source>
</evidence>
<dbReference type="PANTHER" id="PTHR11644:SF2">
    <property type="entry name" value="CYTIDINE DEAMINASE"/>
    <property type="match status" value="1"/>
</dbReference>
<keyword evidence="6 14" id="KW-0479">Metal-binding</keyword>
<dbReference type="EC" id="3.5.4.5" evidence="4 15"/>
<evidence type="ECO:0000256" key="5">
    <source>
        <dbReference type="ARBA" id="ARBA00018266"/>
    </source>
</evidence>
<evidence type="ECO:0000256" key="14">
    <source>
        <dbReference type="PIRSR" id="PIRSR606262-3"/>
    </source>
</evidence>
<dbReference type="GO" id="GO:0005829">
    <property type="term" value="C:cytosol"/>
    <property type="evidence" value="ECO:0007669"/>
    <property type="project" value="TreeGrafter"/>
</dbReference>
<dbReference type="InterPro" id="IPR016192">
    <property type="entry name" value="APOBEC/CMP_deaminase_Zn-bd"/>
</dbReference>
<comment type="catalytic activity">
    <reaction evidence="10 15">
        <text>2'-deoxycytidine + H2O + H(+) = 2'-deoxyuridine + NH4(+)</text>
        <dbReference type="Rhea" id="RHEA:13433"/>
        <dbReference type="ChEBI" id="CHEBI:15377"/>
        <dbReference type="ChEBI" id="CHEBI:15378"/>
        <dbReference type="ChEBI" id="CHEBI:15698"/>
        <dbReference type="ChEBI" id="CHEBI:16450"/>
        <dbReference type="ChEBI" id="CHEBI:28938"/>
        <dbReference type="EC" id="3.5.4.5"/>
    </reaction>
</comment>
<dbReference type="GO" id="GO:0042802">
    <property type="term" value="F:identical protein binding"/>
    <property type="evidence" value="ECO:0007669"/>
    <property type="project" value="UniProtKB-ARBA"/>
</dbReference>
<dbReference type="PROSITE" id="PS00903">
    <property type="entry name" value="CYT_DCMP_DEAMINASES_1"/>
    <property type="match status" value="1"/>
</dbReference>
<dbReference type="FunFam" id="3.40.140.10:FF:000008">
    <property type="entry name" value="Cytidine deaminase"/>
    <property type="match status" value="1"/>
</dbReference>
<evidence type="ECO:0000256" key="4">
    <source>
        <dbReference type="ARBA" id="ARBA00012783"/>
    </source>
</evidence>
<evidence type="ECO:0000256" key="10">
    <source>
        <dbReference type="ARBA" id="ARBA00049252"/>
    </source>
</evidence>
<evidence type="ECO:0000256" key="1">
    <source>
        <dbReference type="ARBA" id="ARBA00001947"/>
    </source>
</evidence>
<dbReference type="GO" id="GO:0072527">
    <property type="term" value="P:pyrimidine-containing compound metabolic process"/>
    <property type="evidence" value="ECO:0007669"/>
    <property type="project" value="UniProtKB-ARBA"/>
</dbReference>
<feature type="binding site" evidence="14">
    <location>
        <position position="92"/>
    </location>
    <ligand>
        <name>Zn(2+)</name>
        <dbReference type="ChEBI" id="CHEBI:29105"/>
        <note>catalytic</note>
    </ligand>
</feature>
<comment type="catalytic activity">
    <reaction evidence="11 15">
        <text>cytidine + H2O + H(+) = uridine + NH4(+)</text>
        <dbReference type="Rhea" id="RHEA:16069"/>
        <dbReference type="ChEBI" id="CHEBI:15377"/>
        <dbReference type="ChEBI" id="CHEBI:15378"/>
        <dbReference type="ChEBI" id="CHEBI:16704"/>
        <dbReference type="ChEBI" id="CHEBI:17562"/>
        <dbReference type="ChEBI" id="CHEBI:28938"/>
        <dbReference type="EC" id="3.5.4.5"/>
    </reaction>
</comment>
<name>A0A9D1JWW9_9BACT</name>
<dbReference type="GO" id="GO:0008270">
    <property type="term" value="F:zinc ion binding"/>
    <property type="evidence" value="ECO:0007669"/>
    <property type="project" value="UniProtKB-UniRule"/>
</dbReference>
<reference evidence="17" key="1">
    <citation type="submission" date="2020-10" db="EMBL/GenBank/DDBJ databases">
        <authorList>
            <person name="Gilroy R."/>
        </authorList>
    </citation>
    <scope>NUCLEOTIDE SEQUENCE</scope>
    <source>
        <strain evidence="17">CHK152-2871</strain>
    </source>
</reference>
<gene>
    <name evidence="17" type="ORF">IAA86_00705</name>
</gene>
<dbReference type="CDD" id="cd01283">
    <property type="entry name" value="cytidine_deaminase"/>
    <property type="match status" value="1"/>
</dbReference>
<dbReference type="GO" id="GO:0055086">
    <property type="term" value="P:nucleobase-containing small molecule metabolic process"/>
    <property type="evidence" value="ECO:0007669"/>
    <property type="project" value="UniProtKB-ARBA"/>
</dbReference>
<dbReference type="Proteomes" id="UP000886865">
    <property type="component" value="Unassembled WGS sequence"/>
</dbReference>
<evidence type="ECO:0000313" key="18">
    <source>
        <dbReference type="Proteomes" id="UP000886865"/>
    </source>
</evidence>
<evidence type="ECO:0000256" key="6">
    <source>
        <dbReference type="ARBA" id="ARBA00022723"/>
    </source>
</evidence>
<comment type="cofactor">
    <cofactor evidence="1 14 15">
        <name>Zn(2+)</name>
        <dbReference type="ChEBI" id="CHEBI:29105"/>
    </cofactor>
</comment>
<dbReference type="InterPro" id="IPR006262">
    <property type="entry name" value="Cyt_deam_tetra"/>
</dbReference>
<dbReference type="GO" id="GO:0004126">
    <property type="term" value="F:cytidine deaminase activity"/>
    <property type="evidence" value="ECO:0007669"/>
    <property type="project" value="UniProtKB-UniRule"/>
</dbReference>
<evidence type="ECO:0000256" key="11">
    <source>
        <dbReference type="ARBA" id="ARBA00049558"/>
    </source>
</evidence>
<dbReference type="InterPro" id="IPR002125">
    <property type="entry name" value="CMP_dCMP_dom"/>
</dbReference>
<evidence type="ECO:0000259" key="16">
    <source>
        <dbReference type="PROSITE" id="PS51747"/>
    </source>
</evidence>
<sequence length="139" mass="15150">MQTNYDELLNKAKEVSKNSYSPYSKFKVGAAVLYESGNVYCGVNVENVSYGITLCAERCAISSAIAAGEKTKIAAIAVYSPNQKNCLPCGACRQWLAEFAPDNTHDLKIVLEGCKGESVAWGLDEIFPDSFKFTNCDID</sequence>
<proteinExistence type="inferred from homology"/>
<feature type="binding site" evidence="14">
    <location>
        <position position="55"/>
    </location>
    <ligand>
        <name>Zn(2+)</name>
        <dbReference type="ChEBI" id="CHEBI:29105"/>
        <note>catalytic</note>
    </ligand>
</feature>
<comment type="caution">
    <text evidence="17">The sequence shown here is derived from an EMBL/GenBank/DDBJ whole genome shotgun (WGS) entry which is preliminary data.</text>
</comment>